<feature type="region of interest" description="Disordered" evidence="1">
    <location>
        <begin position="842"/>
        <end position="947"/>
    </location>
</feature>
<feature type="compositionally biased region" description="Basic and acidic residues" evidence="1">
    <location>
        <begin position="537"/>
        <end position="572"/>
    </location>
</feature>
<organism evidence="2 3">
    <name type="scientific">Kwoniella newhampshirensis</name>
    <dbReference type="NCBI Taxonomy" id="1651941"/>
    <lineage>
        <taxon>Eukaryota</taxon>
        <taxon>Fungi</taxon>
        <taxon>Dikarya</taxon>
        <taxon>Basidiomycota</taxon>
        <taxon>Agaricomycotina</taxon>
        <taxon>Tremellomycetes</taxon>
        <taxon>Tremellales</taxon>
        <taxon>Cryptococcaceae</taxon>
        <taxon>Kwoniella</taxon>
    </lineage>
</organism>
<evidence type="ECO:0000256" key="1">
    <source>
        <dbReference type="SAM" id="MobiDB-lite"/>
    </source>
</evidence>
<reference evidence="2 3" key="1">
    <citation type="journal article" date="2024" name="bioRxiv">
        <title>Comparative genomics of Cryptococcus and Kwoniella reveals pathogenesis evolution and contrasting karyotype dynamics via intercentromeric recombination or chromosome fusion.</title>
        <authorList>
            <person name="Coelho M.A."/>
            <person name="David-Palma M."/>
            <person name="Shea T."/>
            <person name="Bowers K."/>
            <person name="McGinley-Smith S."/>
            <person name="Mohammad A.W."/>
            <person name="Gnirke A."/>
            <person name="Yurkov A.M."/>
            <person name="Nowrousian M."/>
            <person name="Sun S."/>
            <person name="Cuomo C.A."/>
            <person name="Heitman J."/>
        </authorList>
    </citation>
    <scope>NUCLEOTIDE SEQUENCE [LARGE SCALE GENOMIC DNA]</scope>
    <source>
        <strain evidence="2 3">CBS 13917</strain>
    </source>
</reference>
<evidence type="ECO:0000313" key="3">
    <source>
        <dbReference type="Proteomes" id="UP001388673"/>
    </source>
</evidence>
<feature type="compositionally biased region" description="Polar residues" evidence="1">
    <location>
        <begin position="804"/>
        <end position="816"/>
    </location>
</feature>
<feature type="compositionally biased region" description="Polar residues" evidence="1">
    <location>
        <begin position="133"/>
        <end position="146"/>
    </location>
</feature>
<feature type="compositionally biased region" description="Polar residues" evidence="1">
    <location>
        <begin position="652"/>
        <end position="665"/>
    </location>
</feature>
<dbReference type="GeneID" id="92181918"/>
<accession>A0AAW0YVP0</accession>
<feature type="region of interest" description="Disordered" evidence="1">
    <location>
        <begin position="416"/>
        <end position="484"/>
    </location>
</feature>
<protein>
    <submittedName>
        <fullName evidence="2">Uncharacterized protein</fullName>
    </submittedName>
</protein>
<gene>
    <name evidence="2" type="ORF">IAR55_004660</name>
</gene>
<proteinExistence type="predicted"/>
<feature type="compositionally biased region" description="Pro residues" evidence="1">
    <location>
        <begin position="25"/>
        <end position="37"/>
    </location>
</feature>
<feature type="region of interest" description="Disordered" evidence="1">
    <location>
        <begin position="1249"/>
        <end position="1282"/>
    </location>
</feature>
<feature type="compositionally biased region" description="Polar residues" evidence="1">
    <location>
        <begin position="1265"/>
        <end position="1282"/>
    </location>
</feature>
<feature type="compositionally biased region" description="Low complexity" evidence="1">
    <location>
        <begin position="45"/>
        <end position="56"/>
    </location>
</feature>
<feature type="compositionally biased region" description="Basic and acidic residues" evidence="1">
    <location>
        <begin position="460"/>
        <end position="483"/>
    </location>
</feature>
<keyword evidence="3" id="KW-1185">Reference proteome</keyword>
<feature type="region of interest" description="Disordered" evidence="1">
    <location>
        <begin position="118"/>
        <end position="366"/>
    </location>
</feature>
<feature type="compositionally biased region" description="Low complexity" evidence="1">
    <location>
        <begin position="225"/>
        <end position="254"/>
    </location>
</feature>
<feature type="region of interest" description="Disordered" evidence="1">
    <location>
        <begin position="1"/>
        <end position="56"/>
    </location>
</feature>
<feature type="compositionally biased region" description="Basic and acidic residues" evidence="1">
    <location>
        <begin position="517"/>
        <end position="529"/>
    </location>
</feature>
<feature type="region of interest" description="Disordered" evidence="1">
    <location>
        <begin position="517"/>
        <end position="821"/>
    </location>
</feature>
<feature type="compositionally biased region" description="Polar residues" evidence="1">
    <location>
        <begin position="893"/>
        <end position="903"/>
    </location>
</feature>
<feature type="compositionally biased region" description="Gly residues" evidence="1">
    <location>
        <begin position="421"/>
        <end position="432"/>
    </location>
</feature>
<feature type="compositionally biased region" description="Low complexity" evidence="1">
    <location>
        <begin position="151"/>
        <end position="169"/>
    </location>
</feature>
<feature type="compositionally biased region" description="Low complexity" evidence="1">
    <location>
        <begin position="790"/>
        <end position="803"/>
    </location>
</feature>
<sequence>MNKRPLPSGLPIRPPYMGGRVGTPGPAPPLPAGPPPLGGQGQQGYGQHAQGQGQMDAAAHAAAWAAYYQSQGAAGAAYSAPAQPAPVAGPAAPGVTNPYANYGYGVGAQHANAATGYQAQPTVGPSQGYRPPQNAQAYATASTQPSLGGFTPQPQAQQYGQPGQAYTPPVGGAGYQTPQPALGPQQPRPPYQSPAPQVQQGYGWGATQAQQPVGQQAYRPPQPQVQPGYNAQQQQPYYPQGPQQQQPYIPSTQPFRPPQTPQPASRNQAYQPPGQIQARPPRPSMANTPPHGPGPGGGFPPAKRPRFDGPGGGMNGVGVAAGTPQNGMNHNTAVRPPSGPASMGVRPPPTGPAFGGGLNTGQPGFNAGVNRNVSGASSVGMGRGGAPIFISRPPIHLGRDGPPLDLAGLERGGAPFRGGLPSRGGAGAGRGGLLNVPRGPAGMRRGGLAGSDRSSLPPTRRGEIVKQEKEKERDKKRKEKEAKSTMMDFRIVGVEVKELGWSWGLIGGHQEDVVVKQEAETEKEGKAENLGDQPNADDVKTRKEEEEYVDEKGEVVADSVKPDAQEFSKEAGEGAADQGVGIAAGEEAKPESENGVVTETAVENDESGAEVVEEKRGEKRKAKSPEADEDTEGSSKKRSSTYFVTHRKPNLAQFSSNSETLNGARSSSASPFESSHNRFRIYFDSPPELDRIPKAARKGHANATNGGGGNKRGRRETSSVAPSRVGEGESMIGEPFEEEVDEQRKDEVSAPNVDQVEVSPRLEESADVPGVEVKQEKPVDQIPEVNGMPVVEASSVVQESEYSNTDTVPPETENSTVNVEGAEEPAEVEAIIDEQYLDLSKSAAESEPVEELGDVSMVTDPGATISTSTDEEPATVDAASRASPQIEVPPESVNIQPTVSESVLISAAEPTTEVNGQQESILGEGDAAESKTAVGDAQDQSGQEASAEEVAAAIAKSAENTASAYKTRARRQSSVSTVGEPFHSVAPTTAPVVIPTVPSGPSTNRLSILYEESSRRLCIDAEAVEKVRIWRAEGRIEVELKSLEEKADQPDDEEVKEGELGLPKGVLVESYDNTDQRFVSLTRDKLADLYAESKTTPNGIDGEASNVDNVNQNDAKTLPESEPARPIAINSINIPPFHRIDRRSQHGLIITVYMNKKNPLSEPKWCRTNSADIWLYEQFGSRKGLGEGWKGKLEIVDPDPGPTLKGILENWASNCSLGSPASRRSFISSLLSSPNDLLEILLRLTRGDRNPTVGSTSSSSSSSSGNPNQTFGPLATSVRSNSPYANHQTHVSLAILAMYRLTTDYATRAGEKKEVVEEKVGDIIKSLPASMIGRSLDGLFKEWQASEGK</sequence>
<evidence type="ECO:0000313" key="2">
    <source>
        <dbReference type="EMBL" id="KAK8850740.1"/>
    </source>
</evidence>
<dbReference type="RefSeq" id="XP_066802171.1">
    <property type="nucleotide sequence ID" value="XM_066947757.1"/>
</dbReference>
<dbReference type="Proteomes" id="UP001388673">
    <property type="component" value="Unassembled WGS sequence"/>
</dbReference>
<name>A0AAW0YVP0_9TREE</name>
<comment type="caution">
    <text evidence="2">The sequence shown here is derived from an EMBL/GenBank/DDBJ whole genome shotgun (WGS) entry which is preliminary data.</text>
</comment>
<dbReference type="KEGG" id="kne:92181918"/>
<feature type="compositionally biased region" description="Polar residues" evidence="1">
    <location>
        <begin position="323"/>
        <end position="332"/>
    </location>
</feature>
<feature type="compositionally biased region" description="Low complexity" evidence="1">
    <location>
        <begin position="1255"/>
        <end position="1264"/>
    </location>
</feature>
<dbReference type="EMBL" id="JBCAWK010000008">
    <property type="protein sequence ID" value="KAK8850740.1"/>
    <property type="molecule type" value="Genomic_DNA"/>
</dbReference>